<keyword evidence="2" id="KW-1185">Reference proteome</keyword>
<organism evidence="1 2">
    <name type="scientific">Araneus ventricosus</name>
    <name type="common">Orbweaver spider</name>
    <name type="synonym">Epeira ventricosa</name>
    <dbReference type="NCBI Taxonomy" id="182803"/>
    <lineage>
        <taxon>Eukaryota</taxon>
        <taxon>Metazoa</taxon>
        <taxon>Ecdysozoa</taxon>
        <taxon>Arthropoda</taxon>
        <taxon>Chelicerata</taxon>
        <taxon>Arachnida</taxon>
        <taxon>Araneae</taxon>
        <taxon>Araneomorphae</taxon>
        <taxon>Entelegynae</taxon>
        <taxon>Araneoidea</taxon>
        <taxon>Araneidae</taxon>
        <taxon>Araneus</taxon>
    </lineage>
</organism>
<dbReference type="Gene3D" id="1.10.10.1450">
    <property type="match status" value="1"/>
</dbReference>
<dbReference type="AlphaFoldDB" id="A0A4Y2ISH8"/>
<comment type="caution">
    <text evidence="1">The sequence shown here is derived from an EMBL/GenBank/DDBJ whole genome shotgun (WGS) entry which is preliminary data.</text>
</comment>
<name>A0A4Y2ISH8_ARAVE</name>
<proteinExistence type="predicted"/>
<sequence>MVSNSLDTGSARLSTQQSQETPTFISQCAKNTSYCMQYALLWPCLFALLRSQREERAKVKFCVKLSKSITETLLMMHQVYGDAAIGRAVWCECYACFKDGRMPLKDEDRFFVEIQRESQKVLDTLREVDIQDTVQKWLERWEHYVAVD</sequence>
<accession>A0A4Y2ISH8</accession>
<dbReference type="EMBL" id="BGPR01002847">
    <property type="protein sequence ID" value="GBM79886.1"/>
    <property type="molecule type" value="Genomic_DNA"/>
</dbReference>
<protein>
    <submittedName>
        <fullName evidence="1">Uncharacterized protein</fullName>
    </submittedName>
</protein>
<reference evidence="1 2" key="1">
    <citation type="journal article" date="2019" name="Sci. Rep.">
        <title>Orb-weaving spider Araneus ventricosus genome elucidates the spidroin gene catalogue.</title>
        <authorList>
            <person name="Kono N."/>
            <person name="Nakamura H."/>
            <person name="Ohtoshi R."/>
            <person name="Moran D.A.P."/>
            <person name="Shinohara A."/>
            <person name="Yoshida Y."/>
            <person name="Fujiwara M."/>
            <person name="Mori M."/>
            <person name="Tomita M."/>
            <person name="Arakawa K."/>
        </authorList>
    </citation>
    <scope>NUCLEOTIDE SEQUENCE [LARGE SCALE GENOMIC DNA]</scope>
</reference>
<dbReference type="Proteomes" id="UP000499080">
    <property type="component" value="Unassembled WGS sequence"/>
</dbReference>
<dbReference type="OrthoDB" id="6596370at2759"/>
<evidence type="ECO:0000313" key="2">
    <source>
        <dbReference type="Proteomes" id="UP000499080"/>
    </source>
</evidence>
<gene>
    <name evidence="1" type="ORF">AVEN_220438_1</name>
</gene>
<evidence type="ECO:0000313" key="1">
    <source>
        <dbReference type="EMBL" id="GBM79886.1"/>
    </source>
</evidence>